<comment type="subcellular location">
    <subcellularLocation>
        <location evidence="1">Membrane</location>
        <topology evidence="1">Multi-pass membrane protein</topology>
    </subcellularLocation>
</comment>
<evidence type="ECO:0000259" key="7">
    <source>
        <dbReference type="Pfam" id="PF01694"/>
    </source>
</evidence>
<dbReference type="Pfam" id="PF01694">
    <property type="entry name" value="Rhomboid"/>
    <property type="match status" value="1"/>
</dbReference>
<accession>A0A8C3L5B1</accession>
<evidence type="ECO:0000313" key="9">
    <source>
        <dbReference type="Proteomes" id="UP000694543"/>
    </source>
</evidence>
<keyword evidence="3 6" id="KW-1133">Transmembrane helix</keyword>
<dbReference type="Gene3D" id="1.20.1540.10">
    <property type="entry name" value="Rhomboid-like"/>
    <property type="match status" value="1"/>
</dbReference>
<dbReference type="InterPro" id="IPR022764">
    <property type="entry name" value="Peptidase_S54_rhomboid_dom"/>
</dbReference>
<feature type="transmembrane region" description="Helical" evidence="6">
    <location>
        <begin position="118"/>
        <end position="136"/>
    </location>
</feature>
<evidence type="ECO:0000256" key="1">
    <source>
        <dbReference type="ARBA" id="ARBA00004141"/>
    </source>
</evidence>
<reference evidence="8" key="1">
    <citation type="submission" date="2025-08" db="UniProtKB">
        <authorList>
            <consortium name="Ensembl"/>
        </authorList>
    </citation>
    <scope>IDENTIFICATION</scope>
</reference>
<evidence type="ECO:0000256" key="2">
    <source>
        <dbReference type="ARBA" id="ARBA00022692"/>
    </source>
</evidence>
<dbReference type="AlphaFoldDB" id="A0A8C3L5B1"/>
<evidence type="ECO:0000256" key="5">
    <source>
        <dbReference type="SAM" id="MobiDB-lite"/>
    </source>
</evidence>
<dbReference type="GO" id="GO:0004252">
    <property type="term" value="F:serine-type endopeptidase activity"/>
    <property type="evidence" value="ECO:0007669"/>
    <property type="project" value="InterPro"/>
</dbReference>
<sequence length="405" mass="42730">MVTGYRSASRRHGNGEGLPAAAGSGAARSGMAARCGRPLAGGALTLLLSLGASGPGLLRGSLAAHPGALRPAALRAGEVHRLVTYIFVYEDLISLTCGAIVIWYFAGSFEKNVGTVKHCFFTTVFAILTGLLYLLLETVVSKVSEVEDAKGFMPVAFATLGVSTTRSRMKRALFFGFRVPVVLMPWFLLFVVWFIPHSSLLSNLCGLLVGKAYGLGYCFCLDLPESVASKLDQKFPFSVLKRIPGLKYIPGSSAERRATESSKITPLPGTYPTQSYYCSSPSALPASQVQHPGVQSQGFQDSCTPGFGHALGHVGSQHSYARYSLVSSPYQARGASAGCYIQSHTGSSPGQCCQTSKFSVPQRVCVTGPQAPVSLDLLAGVQQASGDPAASAAPVPAEFSKVQVY</sequence>
<feature type="transmembrane region" description="Helical" evidence="6">
    <location>
        <begin position="172"/>
        <end position="195"/>
    </location>
</feature>
<feature type="domain" description="Peptidase S54 rhomboid" evidence="7">
    <location>
        <begin position="77"/>
        <end position="217"/>
    </location>
</feature>
<evidence type="ECO:0000256" key="3">
    <source>
        <dbReference type="ARBA" id="ARBA00022989"/>
    </source>
</evidence>
<feature type="region of interest" description="Disordered" evidence="5">
    <location>
        <begin position="1"/>
        <end position="21"/>
    </location>
</feature>
<dbReference type="Proteomes" id="UP000694543">
    <property type="component" value="Unplaced"/>
</dbReference>
<dbReference type="SUPFAM" id="SSF144091">
    <property type="entry name" value="Rhomboid-like"/>
    <property type="match status" value="1"/>
</dbReference>
<dbReference type="PANTHER" id="PTHR43066:SF13">
    <property type="entry name" value="RHOMBOID DOMAIN-CONTAINING PROTEIN 2"/>
    <property type="match status" value="1"/>
</dbReference>
<dbReference type="GO" id="GO:0016020">
    <property type="term" value="C:membrane"/>
    <property type="evidence" value="ECO:0007669"/>
    <property type="project" value="UniProtKB-SubCell"/>
</dbReference>
<name>A0A8C3L5B1_CHRPC</name>
<dbReference type="Ensembl" id="ENSCPIT00010005425.1">
    <property type="protein sequence ID" value="ENSCPIP00010004593.1"/>
    <property type="gene ID" value="ENSCPIG00010003573.1"/>
</dbReference>
<dbReference type="PANTHER" id="PTHR43066">
    <property type="entry name" value="RHOMBOID-RELATED PROTEIN"/>
    <property type="match status" value="1"/>
</dbReference>
<reference evidence="8" key="2">
    <citation type="submission" date="2025-09" db="UniProtKB">
        <authorList>
            <consortium name="Ensembl"/>
        </authorList>
    </citation>
    <scope>IDENTIFICATION</scope>
</reference>
<organism evidence="8 9">
    <name type="scientific">Chrysolophus pictus</name>
    <name type="common">Golden pheasant</name>
    <name type="synonym">Phasianus pictus</name>
    <dbReference type="NCBI Taxonomy" id="9089"/>
    <lineage>
        <taxon>Eukaryota</taxon>
        <taxon>Metazoa</taxon>
        <taxon>Chordata</taxon>
        <taxon>Craniata</taxon>
        <taxon>Vertebrata</taxon>
        <taxon>Euteleostomi</taxon>
        <taxon>Archelosauria</taxon>
        <taxon>Archosauria</taxon>
        <taxon>Dinosauria</taxon>
        <taxon>Saurischia</taxon>
        <taxon>Theropoda</taxon>
        <taxon>Coelurosauria</taxon>
        <taxon>Aves</taxon>
        <taxon>Neognathae</taxon>
        <taxon>Galloanserae</taxon>
        <taxon>Galliformes</taxon>
        <taxon>Phasianidae</taxon>
        <taxon>Phasianinae</taxon>
        <taxon>Chrysolophus</taxon>
    </lineage>
</organism>
<keyword evidence="9" id="KW-1185">Reference proteome</keyword>
<feature type="transmembrane region" description="Helical" evidence="6">
    <location>
        <begin position="82"/>
        <end position="106"/>
    </location>
</feature>
<proteinExistence type="predicted"/>
<keyword evidence="4 6" id="KW-0472">Membrane</keyword>
<evidence type="ECO:0000256" key="4">
    <source>
        <dbReference type="ARBA" id="ARBA00023136"/>
    </source>
</evidence>
<protein>
    <recommendedName>
        <fullName evidence="7">Peptidase S54 rhomboid domain-containing protein</fullName>
    </recommendedName>
</protein>
<keyword evidence="2 6" id="KW-0812">Transmembrane</keyword>
<evidence type="ECO:0000256" key="6">
    <source>
        <dbReference type="SAM" id="Phobius"/>
    </source>
</evidence>
<evidence type="ECO:0000313" key="8">
    <source>
        <dbReference type="Ensembl" id="ENSCPIP00010004593.1"/>
    </source>
</evidence>
<dbReference type="InterPro" id="IPR035952">
    <property type="entry name" value="Rhomboid-like_sf"/>
</dbReference>